<accession>F4RQ74</accession>
<dbReference type="GeneID" id="18923223"/>
<protein>
    <submittedName>
        <fullName evidence="2">Uncharacterized protein</fullName>
    </submittedName>
</protein>
<organism evidence="3">
    <name type="scientific">Melampsora larici-populina (strain 98AG31 / pathotype 3-4-7)</name>
    <name type="common">Poplar leaf rust fungus</name>
    <dbReference type="NCBI Taxonomy" id="747676"/>
    <lineage>
        <taxon>Eukaryota</taxon>
        <taxon>Fungi</taxon>
        <taxon>Dikarya</taxon>
        <taxon>Basidiomycota</taxon>
        <taxon>Pucciniomycotina</taxon>
        <taxon>Pucciniomycetes</taxon>
        <taxon>Pucciniales</taxon>
        <taxon>Melampsoraceae</taxon>
        <taxon>Melampsora</taxon>
    </lineage>
</organism>
<dbReference type="KEGG" id="mlr:MELLADRAFT_107612"/>
<dbReference type="PANTHER" id="PTHR34598">
    <property type="entry name" value="BLL6449 PROTEIN"/>
    <property type="match status" value="1"/>
</dbReference>
<evidence type="ECO:0000256" key="1">
    <source>
        <dbReference type="ARBA" id="ARBA00023604"/>
    </source>
</evidence>
<dbReference type="GO" id="GO:0016491">
    <property type="term" value="F:oxidoreductase activity"/>
    <property type="evidence" value="ECO:0007669"/>
    <property type="project" value="InterPro"/>
</dbReference>
<gene>
    <name evidence="2" type="ORF">MELLADRAFT_107612</name>
</gene>
<evidence type="ECO:0000313" key="2">
    <source>
        <dbReference type="EMBL" id="EGG05454.1"/>
    </source>
</evidence>
<dbReference type="Proteomes" id="UP000001072">
    <property type="component" value="Unassembled WGS sequence"/>
</dbReference>
<dbReference type="eggNOG" id="ENOG502S9MZ">
    <property type="taxonomic scope" value="Eukaryota"/>
</dbReference>
<dbReference type="NCBIfam" id="NF041278">
    <property type="entry name" value="CmcJ_NvfI_EfuI"/>
    <property type="match status" value="1"/>
</dbReference>
<name>F4RQ74_MELLP</name>
<dbReference type="VEuPathDB" id="FungiDB:MELLADRAFT_107612"/>
<reference evidence="3" key="1">
    <citation type="journal article" date="2011" name="Proc. Natl. Acad. Sci. U.S.A.">
        <title>Obligate biotrophy features unraveled by the genomic analysis of rust fungi.</title>
        <authorList>
            <person name="Duplessis S."/>
            <person name="Cuomo C.A."/>
            <person name="Lin Y.-C."/>
            <person name="Aerts A."/>
            <person name="Tisserant E."/>
            <person name="Veneault-Fourrey C."/>
            <person name="Joly D.L."/>
            <person name="Hacquard S."/>
            <person name="Amselem J."/>
            <person name="Cantarel B.L."/>
            <person name="Chiu R."/>
            <person name="Coutinho P.M."/>
            <person name="Feau N."/>
            <person name="Field M."/>
            <person name="Frey P."/>
            <person name="Gelhaye E."/>
            <person name="Goldberg J."/>
            <person name="Grabherr M.G."/>
            <person name="Kodira C.D."/>
            <person name="Kohler A."/>
            <person name="Kuees U."/>
            <person name="Lindquist E.A."/>
            <person name="Lucas S.M."/>
            <person name="Mago R."/>
            <person name="Mauceli E."/>
            <person name="Morin E."/>
            <person name="Murat C."/>
            <person name="Pangilinan J.L."/>
            <person name="Park R."/>
            <person name="Pearson M."/>
            <person name="Quesneville H."/>
            <person name="Rouhier N."/>
            <person name="Sakthikumar S."/>
            <person name="Salamov A.A."/>
            <person name="Schmutz J."/>
            <person name="Selles B."/>
            <person name="Shapiro H."/>
            <person name="Tanguay P."/>
            <person name="Tuskan G.A."/>
            <person name="Henrissat B."/>
            <person name="Van de Peer Y."/>
            <person name="Rouze P."/>
            <person name="Ellis J.G."/>
            <person name="Dodds P.N."/>
            <person name="Schein J.E."/>
            <person name="Zhong S."/>
            <person name="Hamelin R.C."/>
            <person name="Grigoriev I.V."/>
            <person name="Szabo L.J."/>
            <person name="Martin F."/>
        </authorList>
    </citation>
    <scope>NUCLEOTIDE SEQUENCE [LARGE SCALE GENOMIC DNA]</scope>
    <source>
        <strain evidence="3">98AG31 / pathotype 3-4-7</strain>
    </source>
</reference>
<proteinExistence type="inferred from homology"/>
<dbReference type="EMBL" id="GL883113">
    <property type="protein sequence ID" value="EGG05454.1"/>
    <property type="molecule type" value="Genomic_DNA"/>
</dbReference>
<dbReference type="RefSeq" id="XP_007411376.1">
    <property type="nucleotide sequence ID" value="XM_007411314.1"/>
</dbReference>
<dbReference type="InParanoid" id="F4RQ74"/>
<dbReference type="AlphaFoldDB" id="F4RQ74"/>
<dbReference type="HOGENOM" id="CLU_042688_2_2_1"/>
<keyword evidence="3" id="KW-1185">Reference proteome</keyword>
<sequence>MCSSSFQRIVFFIFFYRSFITCKSISKRELKSPGKVLGEVFQYEWEPLSKSYEEDRSKIIKVPLQDLRDMDEKPNLKTHGFTWVSGRHFDNDAPLDSWYTRDQMRKTFQADSVDLVKELTQADFAVAYTDAYRADFGRETQRLIPTIHSDISPKGAKYFKKQFQEELSKSTDPTKVKFREHLKQGKDVVMYTVWRPLRTVEDNHLGLCSLNSLLEGDAMNFGKKIKSVDASNAFEAWKYREGQRWHYLSHQTPDEAFVFHGNVPHASFYLEGDADQTRMSYEATVMAIFESPSTEGMFSKLSRKITSLSLA</sequence>
<dbReference type="PANTHER" id="PTHR34598:SF3">
    <property type="entry name" value="OXIDOREDUCTASE AN1597"/>
    <property type="match status" value="1"/>
</dbReference>
<evidence type="ECO:0000313" key="3">
    <source>
        <dbReference type="Proteomes" id="UP000001072"/>
    </source>
</evidence>
<dbReference type="OrthoDB" id="412788at2759"/>
<dbReference type="InterPro" id="IPR044053">
    <property type="entry name" value="AsaB-like"/>
</dbReference>
<comment type="similarity">
    <text evidence="1">Belongs to the asaB hydroxylase/desaturase family.</text>
</comment>